<dbReference type="AlphaFoldDB" id="A0A450Y746"/>
<accession>A0A450Y746</accession>
<organism evidence="2">
    <name type="scientific">Candidatus Kentrum sp. SD</name>
    <dbReference type="NCBI Taxonomy" id="2126332"/>
    <lineage>
        <taxon>Bacteria</taxon>
        <taxon>Pseudomonadati</taxon>
        <taxon>Pseudomonadota</taxon>
        <taxon>Gammaproteobacteria</taxon>
        <taxon>Candidatus Kentrum</taxon>
    </lineage>
</organism>
<keyword evidence="1" id="KW-0812">Transmembrane</keyword>
<evidence type="ECO:0000313" key="2">
    <source>
        <dbReference type="EMBL" id="VFK37328.1"/>
    </source>
</evidence>
<gene>
    <name evidence="3" type="ORF">BECKSD772E_GA0070983_11471</name>
    <name evidence="2" type="ORF">BECKSD772F_GA0070984_10149</name>
</gene>
<protein>
    <submittedName>
        <fullName evidence="2">Uncharacterized protein</fullName>
    </submittedName>
</protein>
<dbReference type="InterPro" id="IPR036259">
    <property type="entry name" value="MFS_trans_sf"/>
</dbReference>
<keyword evidence="1" id="KW-0472">Membrane</keyword>
<proteinExistence type="predicted"/>
<dbReference type="EMBL" id="CAADFU010000147">
    <property type="protein sequence ID" value="VFK48874.1"/>
    <property type="molecule type" value="Genomic_DNA"/>
</dbReference>
<dbReference type="EMBL" id="CAADFR010000014">
    <property type="protein sequence ID" value="VFK37328.1"/>
    <property type="molecule type" value="Genomic_DNA"/>
</dbReference>
<sequence>MAIAVGIVAGTAVNKAPVALLAVRANLALTLLTAGWVISVFNSMPAVLGIAGGMLAGRVGARRVRWTPPLTMKQQPGFVGRVRRVSAVTRRF</sequence>
<keyword evidence="1" id="KW-1133">Transmembrane helix</keyword>
<dbReference type="SUPFAM" id="SSF103473">
    <property type="entry name" value="MFS general substrate transporter"/>
    <property type="match status" value="1"/>
</dbReference>
<evidence type="ECO:0000256" key="1">
    <source>
        <dbReference type="SAM" id="Phobius"/>
    </source>
</evidence>
<evidence type="ECO:0000313" key="3">
    <source>
        <dbReference type="EMBL" id="VFK48874.1"/>
    </source>
</evidence>
<name>A0A450Y746_9GAMM</name>
<reference evidence="2" key="1">
    <citation type="submission" date="2019-02" db="EMBL/GenBank/DDBJ databases">
        <authorList>
            <person name="Gruber-Vodicka R. H."/>
            <person name="Seah K. B. B."/>
        </authorList>
    </citation>
    <scope>NUCLEOTIDE SEQUENCE</scope>
    <source>
        <strain evidence="3">BECK_S1320</strain>
        <strain evidence="2">BECK_S1321</strain>
    </source>
</reference>
<feature type="transmembrane region" description="Helical" evidence="1">
    <location>
        <begin position="31"/>
        <end position="56"/>
    </location>
</feature>